<comment type="miscellaneous">
    <text evidence="17">Bacitracin is thought to be involved in the inhibition of peptidoglycan synthesis by sequestering undecaprenyl diphosphate, thereby reducing the pool of lipid carrier available.</text>
</comment>
<keyword evidence="19" id="KW-1185">Reference proteome</keyword>
<evidence type="ECO:0000256" key="7">
    <source>
        <dbReference type="ARBA" id="ARBA00022801"/>
    </source>
</evidence>
<keyword evidence="10 17" id="KW-1133">Transmembrane helix</keyword>
<evidence type="ECO:0000256" key="5">
    <source>
        <dbReference type="ARBA" id="ARBA00022475"/>
    </source>
</evidence>
<feature type="transmembrane region" description="Helical" evidence="17">
    <location>
        <begin position="204"/>
        <end position="225"/>
    </location>
</feature>
<feature type="transmembrane region" description="Helical" evidence="17">
    <location>
        <begin position="270"/>
        <end position="287"/>
    </location>
</feature>
<dbReference type="Pfam" id="PF02673">
    <property type="entry name" value="BacA"/>
    <property type="match status" value="1"/>
</dbReference>
<feature type="transmembrane region" description="Helical" evidence="17">
    <location>
        <begin position="237"/>
        <end position="258"/>
    </location>
</feature>
<proteinExistence type="inferred from homology"/>
<dbReference type="EC" id="3.6.1.27" evidence="3 17"/>
<keyword evidence="6 17" id="KW-0812">Transmembrane</keyword>
<keyword evidence="13 17" id="KW-0961">Cell wall biogenesis/degradation</keyword>
<dbReference type="EMBL" id="JAGYPN010000003">
    <property type="protein sequence ID" value="MBS4224030.1"/>
    <property type="molecule type" value="Genomic_DNA"/>
</dbReference>
<feature type="transmembrane region" description="Helical" evidence="17">
    <location>
        <begin position="121"/>
        <end position="144"/>
    </location>
</feature>
<comment type="catalytic activity">
    <reaction evidence="16 17">
        <text>di-trans,octa-cis-undecaprenyl diphosphate + H2O = di-trans,octa-cis-undecaprenyl phosphate + phosphate + H(+)</text>
        <dbReference type="Rhea" id="RHEA:28094"/>
        <dbReference type="ChEBI" id="CHEBI:15377"/>
        <dbReference type="ChEBI" id="CHEBI:15378"/>
        <dbReference type="ChEBI" id="CHEBI:43474"/>
        <dbReference type="ChEBI" id="CHEBI:58405"/>
        <dbReference type="ChEBI" id="CHEBI:60392"/>
        <dbReference type="EC" id="3.6.1.27"/>
    </reaction>
</comment>
<comment type="subcellular location">
    <subcellularLocation>
        <location evidence="1 17">Cell membrane</location>
        <topology evidence="1 17">Multi-pass membrane protein</topology>
    </subcellularLocation>
</comment>
<dbReference type="PANTHER" id="PTHR30622:SF3">
    <property type="entry name" value="UNDECAPRENYL-DIPHOSPHATASE"/>
    <property type="match status" value="1"/>
</dbReference>
<evidence type="ECO:0000256" key="12">
    <source>
        <dbReference type="ARBA" id="ARBA00023251"/>
    </source>
</evidence>
<keyword evidence="12 17" id="KW-0046">Antibiotic resistance</keyword>
<comment type="similarity">
    <text evidence="2 17">Belongs to the UppP family.</text>
</comment>
<accession>A0A942UNN4</accession>
<evidence type="ECO:0000256" key="14">
    <source>
        <dbReference type="ARBA" id="ARBA00032707"/>
    </source>
</evidence>
<evidence type="ECO:0000256" key="4">
    <source>
        <dbReference type="ARBA" id="ARBA00021581"/>
    </source>
</evidence>
<dbReference type="NCBIfam" id="TIGR00753">
    <property type="entry name" value="undec_PP_bacA"/>
    <property type="match status" value="1"/>
</dbReference>
<dbReference type="NCBIfam" id="NF001390">
    <property type="entry name" value="PRK00281.1-4"/>
    <property type="match status" value="1"/>
</dbReference>
<evidence type="ECO:0000313" key="18">
    <source>
        <dbReference type="EMBL" id="MBS4224030.1"/>
    </source>
</evidence>
<sequence>MWDLIVALILGIVEGLTEFAPVSSTGHMIIVDDMLLKSAELLGSPEVANTFKVVIQLGSIMAVVIVFWSRLWSLVGINIGGSEKIVPVTKSKSRLKLTHVIIGLLPAVVFGFTFESFIDKYLFRVETVLIGLIAGALLMILADWKTKQAKKQNKHFEAASIDEVTYKQALLIGLFQCIALWPGFSRSGATISGGVLMGLKYRAAADFTFIMAVPIMFGASAVSLLKKMDMLTTDVIPFFAVGFISAFFFAWLSIRFFLALISRIKLLPFAIYRIVLAVVLGIVYINMM</sequence>
<keyword evidence="7 17" id="KW-0378">Hydrolase</keyword>
<feature type="transmembrane region" description="Helical" evidence="17">
    <location>
        <begin position="53"/>
        <end position="77"/>
    </location>
</feature>
<dbReference type="GO" id="GO:0071555">
    <property type="term" value="P:cell wall organization"/>
    <property type="evidence" value="ECO:0007669"/>
    <property type="project" value="UniProtKB-KW"/>
</dbReference>
<evidence type="ECO:0000256" key="1">
    <source>
        <dbReference type="ARBA" id="ARBA00004651"/>
    </source>
</evidence>
<dbReference type="Proteomes" id="UP000676456">
    <property type="component" value="Unassembled WGS sequence"/>
</dbReference>
<evidence type="ECO:0000256" key="17">
    <source>
        <dbReference type="HAMAP-Rule" id="MF_01006"/>
    </source>
</evidence>
<dbReference type="GO" id="GO:0008360">
    <property type="term" value="P:regulation of cell shape"/>
    <property type="evidence" value="ECO:0007669"/>
    <property type="project" value="UniProtKB-KW"/>
</dbReference>
<evidence type="ECO:0000256" key="2">
    <source>
        <dbReference type="ARBA" id="ARBA00010621"/>
    </source>
</evidence>
<evidence type="ECO:0000256" key="16">
    <source>
        <dbReference type="ARBA" id="ARBA00047594"/>
    </source>
</evidence>
<evidence type="ECO:0000256" key="11">
    <source>
        <dbReference type="ARBA" id="ARBA00023136"/>
    </source>
</evidence>
<dbReference type="GO" id="GO:0009252">
    <property type="term" value="P:peptidoglycan biosynthetic process"/>
    <property type="evidence" value="ECO:0007669"/>
    <property type="project" value="UniProtKB-KW"/>
</dbReference>
<dbReference type="PANTHER" id="PTHR30622">
    <property type="entry name" value="UNDECAPRENYL-DIPHOSPHATASE"/>
    <property type="match status" value="1"/>
</dbReference>
<dbReference type="GO" id="GO:0046677">
    <property type="term" value="P:response to antibiotic"/>
    <property type="evidence" value="ECO:0007669"/>
    <property type="project" value="UniProtKB-UniRule"/>
</dbReference>
<evidence type="ECO:0000256" key="9">
    <source>
        <dbReference type="ARBA" id="ARBA00022984"/>
    </source>
</evidence>
<feature type="transmembrane region" description="Helical" evidence="17">
    <location>
        <begin position="164"/>
        <end position="184"/>
    </location>
</feature>
<organism evidence="18 19">
    <name type="scientific">Lederbergia citrea</name>
    <dbReference type="NCBI Taxonomy" id="2833581"/>
    <lineage>
        <taxon>Bacteria</taxon>
        <taxon>Bacillati</taxon>
        <taxon>Bacillota</taxon>
        <taxon>Bacilli</taxon>
        <taxon>Bacillales</taxon>
        <taxon>Bacillaceae</taxon>
        <taxon>Lederbergia</taxon>
    </lineage>
</organism>
<protein>
    <recommendedName>
        <fullName evidence="4 17">Undecaprenyl-diphosphatase</fullName>
        <ecNumber evidence="3 17">3.6.1.27</ecNumber>
    </recommendedName>
    <alternativeName>
        <fullName evidence="15 17">Bacitracin resistance protein</fullName>
    </alternativeName>
    <alternativeName>
        <fullName evidence="14 17">Undecaprenyl pyrophosphate phosphatase</fullName>
    </alternativeName>
</protein>
<reference evidence="18 19" key="1">
    <citation type="submission" date="2021-05" db="EMBL/GenBank/DDBJ databases">
        <title>Novel Bacillus species.</title>
        <authorList>
            <person name="Liu G."/>
        </authorList>
    </citation>
    <scope>NUCLEOTIDE SEQUENCE [LARGE SCALE GENOMIC DNA]</scope>
    <source>
        <strain evidence="18 19">FJAT-49682</strain>
    </source>
</reference>
<dbReference type="HAMAP" id="MF_01006">
    <property type="entry name" value="Undec_diphosphatase"/>
    <property type="match status" value="1"/>
</dbReference>
<feature type="transmembrane region" description="Helical" evidence="17">
    <location>
        <begin position="97"/>
        <end position="115"/>
    </location>
</feature>
<comment type="function">
    <text evidence="17">Catalyzes the dephosphorylation of undecaprenyl diphosphate (UPP). Confers resistance to bacitracin.</text>
</comment>
<keyword evidence="11 17" id="KW-0472">Membrane</keyword>
<evidence type="ECO:0000256" key="3">
    <source>
        <dbReference type="ARBA" id="ARBA00012374"/>
    </source>
</evidence>
<evidence type="ECO:0000256" key="8">
    <source>
        <dbReference type="ARBA" id="ARBA00022960"/>
    </source>
</evidence>
<keyword evidence="8 17" id="KW-0133">Cell shape</keyword>
<dbReference type="GO" id="GO:0050380">
    <property type="term" value="F:undecaprenyl-diphosphatase activity"/>
    <property type="evidence" value="ECO:0007669"/>
    <property type="project" value="UniProtKB-UniRule"/>
</dbReference>
<keyword evidence="9 17" id="KW-0573">Peptidoglycan synthesis</keyword>
<evidence type="ECO:0000256" key="15">
    <source>
        <dbReference type="ARBA" id="ARBA00032932"/>
    </source>
</evidence>
<comment type="caution">
    <text evidence="18">The sequence shown here is derived from an EMBL/GenBank/DDBJ whole genome shotgun (WGS) entry which is preliminary data.</text>
</comment>
<dbReference type="AlphaFoldDB" id="A0A942UNN4"/>
<gene>
    <name evidence="17" type="primary">uppP</name>
    <name evidence="18" type="ORF">KHA91_14905</name>
</gene>
<keyword evidence="5 17" id="KW-1003">Cell membrane</keyword>
<dbReference type="GO" id="GO:0005886">
    <property type="term" value="C:plasma membrane"/>
    <property type="evidence" value="ECO:0007669"/>
    <property type="project" value="UniProtKB-SubCell"/>
</dbReference>
<evidence type="ECO:0000256" key="10">
    <source>
        <dbReference type="ARBA" id="ARBA00022989"/>
    </source>
</evidence>
<name>A0A942UNN4_9BACI</name>
<dbReference type="InterPro" id="IPR003824">
    <property type="entry name" value="UppP"/>
</dbReference>
<evidence type="ECO:0000256" key="6">
    <source>
        <dbReference type="ARBA" id="ARBA00022692"/>
    </source>
</evidence>
<evidence type="ECO:0000256" key="13">
    <source>
        <dbReference type="ARBA" id="ARBA00023316"/>
    </source>
</evidence>
<evidence type="ECO:0000313" key="19">
    <source>
        <dbReference type="Proteomes" id="UP000676456"/>
    </source>
</evidence>